<comment type="caution">
    <text evidence="2">The sequence shown here is derived from an EMBL/GenBank/DDBJ whole genome shotgun (WGS) entry which is preliminary data.</text>
</comment>
<organism evidence="2 6">
    <name type="scientific">Didymodactylos carnosus</name>
    <dbReference type="NCBI Taxonomy" id="1234261"/>
    <lineage>
        <taxon>Eukaryota</taxon>
        <taxon>Metazoa</taxon>
        <taxon>Spiralia</taxon>
        <taxon>Gnathifera</taxon>
        <taxon>Rotifera</taxon>
        <taxon>Eurotatoria</taxon>
        <taxon>Bdelloidea</taxon>
        <taxon>Philodinida</taxon>
        <taxon>Philodinidae</taxon>
        <taxon>Didymodactylos</taxon>
    </lineage>
</organism>
<evidence type="ECO:0000313" key="5">
    <source>
        <dbReference type="EMBL" id="CAF4332584.1"/>
    </source>
</evidence>
<dbReference type="Proteomes" id="UP000677228">
    <property type="component" value="Unassembled WGS sequence"/>
</dbReference>
<gene>
    <name evidence="2" type="ORF">GPM918_LOCUS29245</name>
    <name evidence="3" type="ORF">OVA965_LOCUS38915</name>
    <name evidence="4" type="ORF">SRO942_LOCUS29811</name>
    <name evidence="5" type="ORF">TMI583_LOCUS40154</name>
</gene>
<feature type="compositionally biased region" description="Low complexity" evidence="1">
    <location>
        <begin position="53"/>
        <end position="90"/>
    </location>
</feature>
<dbReference type="Proteomes" id="UP000681722">
    <property type="component" value="Unassembled WGS sequence"/>
</dbReference>
<dbReference type="EMBL" id="CAJNOK010039282">
    <property type="protein sequence ID" value="CAF1543752.1"/>
    <property type="molecule type" value="Genomic_DNA"/>
</dbReference>
<reference evidence="2" key="1">
    <citation type="submission" date="2021-02" db="EMBL/GenBank/DDBJ databases">
        <authorList>
            <person name="Nowell W R."/>
        </authorList>
    </citation>
    <scope>NUCLEOTIDE SEQUENCE</scope>
</reference>
<dbReference type="Proteomes" id="UP000663829">
    <property type="component" value="Unassembled WGS sequence"/>
</dbReference>
<feature type="region of interest" description="Disordered" evidence="1">
    <location>
        <begin position="27"/>
        <end position="90"/>
    </location>
</feature>
<evidence type="ECO:0000313" key="4">
    <source>
        <dbReference type="EMBL" id="CAF4158259.1"/>
    </source>
</evidence>
<dbReference type="AlphaFoldDB" id="A0A815ESZ9"/>
<name>A0A815ESZ9_9BILA</name>
<evidence type="ECO:0000313" key="6">
    <source>
        <dbReference type="Proteomes" id="UP000663829"/>
    </source>
</evidence>
<dbReference type="Proteomes" id="UP000682733">
    <property type="component" value="Unassembled WGS sequence"/>
</dbReference>
<dbReference type="EMBL" id="CAJNOQ010013185">
    <property type="protein sequence ID" value="CAF1316230.1"/>
    <property type="molecule type" value="Genomic_DNA"/>
</dbReference>
<keyword evidence="6" id="KW-1185">Reference proteome</keyword>
<sequence>MSFQTLRKAENSLFSDDFIKKIARGKKHSEELKRTLQPHLPRPGYNRYLRGGNSFRPRSNFPRSSGSRPWNNNNNRPFSGFNPGGSKRPS</sequence>
<dbReference type="EMBL" id="CAJOBA010061657">
    <property type="protein sequence ID" value="CAF4332584.1"/>
    <property type="molecule type" value="Genomic_DNA"/>
</dbReference>
<proteinExistence type="predicted"/>
<accession>A0A815ESZ9</accession>
<dbReference type="EMBL" id="CAJOBC010045255">
    <property type="protein sequence ID" value="CAF4158259.1"/>
    <property type="molecule type" value="Genomic_DNA"/>
</dbReference>
<protein>
    <submittedName>
        <fullName evidence="2">Uncharacterized protein</fullName>
    </submittedName>
</protein>
<evidence type="ECO:0000256" key="1">
    <source>
        <dbReference type="SAM" id="MobiDB-lite"/>
    </source>
</evidence>
<evidence type="ECO:0000313" key="2">
    <source>
        <dbReference type="EMBL" id="CAF1316230.1"/>
    </source>
</evidence>
<evidence type="ECO:0000313" key="3">
    <source>
        <dbReference type="EMBL" id="CAF1543752.1"/>
    </source>
</evidence>